<name>B3CHQ2_9BACE</name>
<comment type="caution">
    <text evidence="1">The sequence shown here is derived from an EMBL/GenBank/DDBJ whole genome shotgun (WGS) entry which is preliminary data.</text>
</comment>
<proteinExistence type="predicted"/>
<dbReference type="AlphaFoldDB" id="B3CHQ2"/>
<evidence type="ECO:0008006" key="3">
    <source>
        <dbReference type="Google" id="ProtNLM"/>
    </source>
</evidence>
<evidence type="ECO:0000313" key="2">
    <source>
        <dbReference type="Proteomes" id="UP000004596"/>
    </source>
</evidence>
<reference evidence="1 2" key="2">
    <citation type="submission" date="2008-04" db="EMBL/GenBank/DDBJ databases">
        <authorList>
            <person name="Fulton L."/>
            <person name="Clifton S."/>
            <person name="Fulton B."/>
            <person name="Xu J."/>
            <person name="Minx P."/>
            <person name="Pepin K.H."/>
            <person name="Johnson M."/>
            <person name="Thiruvilangam P."/>
            <person name="Bhonagiri V."/>
            <person name="Nash W.E."/>
            <person name="Mardis E.R."/>
            <person name="Wilson R.K."/>
        </authorList>
    </citation>
    <scope>NUCLEOTIDE SEQUENCE [LARGE SCALE GENOMIC DNA]</scope>
    <source>
        <strain evidence="1 2">DSM 17393</strain>
    </source>
</reference>
<sequence length="40" mass="4579">MGGTRMNVYQALRERIRRIFGEYDYVCLSFSGGVRTAVCC</sequence>
<dbReference type="Proteomes" id="UP000004596">
    <property type="component" value="Unassembled WGS sequence"/>
</dbReference>
<gene>
    <name evidence="1" type="ORF">BACINT_04706</name>
</gene>
<evidence type="ECO:0000313" key="1">
    <source>
        <dbReference type="EMBL" id="EDV05558.1"/>
    </source>
</evidence>
<dbReference type="eggNOG" id="COG3969">
    <property type="taxonomic scope" value="Bacteria"/>
</dbReference>
<organism evidence="1 2">
    <name type="scientific">Bacteroides intestinalis DSM 17393</name>
    <dbReference type="NCBI Taxonomy" id="471870"/>
    <lineage>
        <taxon>Bacteria</taxon>
        <taxon>Pseudomonadati</taxon>
        <taxon>Bacteroidota</taxon>
        <taxon>Bacteroidia</taxon>
        <taxon>Bacteroidales</taxon>
        <taxon>Bacteroidaceae</taxon>
        <taxon>Bacteroides</taxon>
    </lineage>
</organism>
<reference evidence="1 2" key="1">
    <citation type="submission" date="2008-04" db="EMBL/GenBank/DDBJ databases">
        <title>Draft genome sequence of Bacteroides intestinalis (DSM 17393).</title>
        <authorList>
            <person name="Sudarsanam P."/>
            <person name="Ley R."/>
            <person name="Guruge J."/>
            <person name="Turnbaugh P.J."/>
            <person name="Mahowald M."/>
            <person name="Liep D."/>
            <person name="Gordon J."/>
        </authorList>
    </citation>
    <scope>NUCLEOTIDE SEQUENCE [LARGE SCALE GENOMIC DNA]</scope>
    <source>
        <strain evidence="1 2">DSM 17393</strain>
    </source>
</reference>
<accession>B3CHQ2</accession>
<protein>
    <recommendedName>
        <fullName evidence="3">Phosphoadenosine phosphosulphate reductase domain-containing protein</fullName>
    </recommendedName>
</protein>
<dbReference type="EMBL" id="ABJL02000008">
    <property type="protein sequence ID" value="EDV05558.1"/>
    <property type="molecule type" value="Genomic_DNA"/>
</dbReference>